<feature type="transmembrane region" description="Helical" evidence="1">
    <location>
        <begin position="79"/>
        <end position="101"/>
    </location>
</feature>
<gene>
    <name evidence="3" type="ORF">CASFOL_004227</name>
</gene>
<organism evidence="3 4">
    <name type="scientific">Castilleja foliolosa</name>
    <dbReference type="NCBI Taxonomy" id="1961234"/>
    <lineage>
        <taxon>Eukaryota</taxon>
        <taxon>Viridiplantae</taxon>
        <taxon>Streptophyta</taxon>
        <taxon>Embryophyta</taxon>
        <taxon>Tracheophyta</taxon>
        <taxon>Spermatophyta</taxon>
        <taxon>Magnoliopsida</taxon>
        <taxon>eudicotyledons</taxon>
        <taxon>Gunneridae</taxon>
        <taxon>Pentapetalae</taxon>
        <taxon>asterids</taxon>
        <taxon>lamiids</taxon>
        <taxon>Lamiales</taxon>
        <taxon>Orobanchaceae</taxon>
        <taxon>Pedicularideae</taxon>
        <taxon>Castillejinae</taxon>
        <taxon>Castilleja</taxon>
    </lineage>
</organism>
<protein>
    <submittedName>
        <fullName evidence="3">Uncharacterized protein</fullName>
    </submittedName>
</protein>
<proteinExistence type="predicted"/>
<keyword evidence="2" id="KW-0732">Signal</keyword>
<sequence>MEVRVVLVCCALWFLGLLSASLGFAAEATMFMGHTTDTGCIYPKDPTIVLGVNAGLSLCTAFILIFLQSLEKVVEQCNPWILMHLCFTFCPAAHMFLYGSIDIITGKCVVPGFFAAASVLSLVGIVLVTIEYLIMNKVLE</sequence>
<accession>A0ABD3E9S9</accession>
<keyword evidence="1" id="KW-0812">Transmembrane</keyword>
<comment type="caution">
    <text evidence="3">The sequence shown here is derived from an EMBL/GenBank/DDBJ whole genome shotgun (WGS) entry which is preliminary data.</text>
</comment>
<dbReference type="Proteomes" id="UP001632038">
    <property type="component" value="Unassembled WGS sequence"/>
</dbReference>
<reference evidence="4" key="1">
    <citation type="journal article" date="2024" name="IScience">
        <title>Strigolactones Initiate the Formation of Haustorium-like Structures in Castilleja.</title>
        <authorList>
            <person name="Buerger M."/>
            <person name="Peterson D."/>
            <person name="Chory J."/>
        </authorList>
    </citation>
    <scope>NUCLEOTIDE SEQUENCE [LARGE SCALE GENOMIC DNA]</scope>
</reference>
<evidence type="ECO:0000313" key="3">
    <source>
        <dbReference type="EMBL" id="KAL3651225.1"/>
    </source>
</evidence>
<feature type="transmembrane region" description="Helical" evidence="1">
    <location>
        <begin position="49"/>
        <end position="67"/>
    </location>
</feature>
<dbReference type="EMBL" id="JAVIJP010000006">
    <property type="protein sequence ID" value="KAL3651225.1"/>
    <property type="molecule type" value="Genomic_DNA"/>
</dbReference>
<feature type="chain" id="PRO_5044786118" evidence="2">
    <location>
        <begin position="24"/>
        <end position="140"/>
    </location>
</feature>
<keyword evidence="1" id="KW-0472">Membrane</keyword>
<evidence type="ECO:0000256" key="2">
    <source>
        <dbReference type="SAM" id="SignalP"/>
    </source>
</evidence>
<name>A0ABD3E9S9_9LAMI</name>
<feature type="signal peptide" evidence="2">
    <location>
        <begin position="1"/>
        <end position="23"/>
    </location>
</feature>
<keyword evidence="4" id="KW-1185">Reference proteome</keyword>
<dbReference type="AlphaFoldDB" id="A0ABD3E9S9"/>
<feature type="transmembrane region" description="Helical" evidence="1">
    <location>
        <begin position="113"/>
        <end position="134"/>
    </location>
</feature>
<keyword evidence="1" id="KW-1133">Transmembrane helix</keyword>
<evidence type="ECO:0000256" key="1">
    <source>
        <dbReference type="SAM" id="Phobius"/>
    </source>
</evidence>
<evidence type="ECO:0000313" key="4">
    <source>
        <dbReference type="Proteomes" id="UP001632038"/>
    </source>
</evidence>